<accession>A0A0G4NKC0</accession>
<sequence length="75" mass="8905">SARLRRRASLRLVLSDRRDILSPRNPSRLLRRLVYLRLQRPAHRPADPLLRTHGPRHSRPLVCRRHPARRGPREA</sequence>
<feature type="region of interest" description="Disordered" evidence="1">
    <location>
        <begin position="45"/>
        <end position="75"/>
    </location>
</feature>
<evidence type="ECO:0000313" key="3">
    <source>
        <dbReference type="Proteomes" id="UP000045706"/>
    </source>
</evidence>
<dbReference type="AlphaFoldDB" id="A0A0G4NKC0"/>
<dbReference type="Proteomes" id="UP000045706">
    <property type="component" value="Unassembled WGS sequence"/>
</dbReference>
<name>A0A0G4NKC0_VERLO</name>
<reference evidence="3" key="1">
    <citation type="submission" date="2015-05" db="EMBL/GenBank/DDBJ databases">
        <authorList>
            <person name="Fogelqvist Johan"/>
        </authorList>
    </citation>
    <scope>NUCLEOTIDE SEQUENCE [LARGE SCALE GENOMIC DNA]</scope>
</reference>
<gene>
    <name evidence="2" type="ORF">BN1723_020172</name>
</gene>
<evidence type="ECO:0000256" key="1">
    <source>
        <dbReference type="SAM" id="MobiDB-lite"/>
    </source>
</evidence>
<feature type="non-terminal residue" evidence="2">
    <location>
        <position position="1"/>
    </location>
</feature>
<dbReference type="EMBL" id="CVQI01036154">
    <property type="protein sequence ID" value="CRK46878.1"/>
    <property type="molecule type" value="Genomic_DNA"/>
</dbReference>
<evidence type="ECO:0000313" key="2">
    <source>
        <dbReference type="EMBL" id="CRK46878.1"/>
    </source>
</evidence>
<organism evidence="2 3">
    <name type="scientific">Verticillium longisporum</name>
    <name type="common">Verticillium dahliae var. longisporum</name>
    <dbReference type="NCBI Taxonomy" id="100787"/>
    <lineage>
        <taxon>Eukaryota</taxon>
        <taxon>Fungi</taxon>
        <taxon>Dikarya</taxon>
        <taxon>Ascomycota</taxon>
        <taxon>Pezizomycotina</taxon>
        <taxon>Sordariomycetes</taxon>
        <taxon>Hypocreomycetidae</taxon>
        <taxon>Glomerellales</taxon>
        <taxon>Plectosphaerellaceae</taxon>
        <taxon>Verticillium</taxon>
    </lineage>
</organism>
<feature type="compositionally biased region" description="Basic residues" evidence="1">
    <location>
        <begin position="53"/>
        <end position="75"/>
    </location>
</feature>
<proteinExistence type="predicted"/>
<protein>
    <submittedName>
        <fullName evidence="2">Uncharacterized protein</fullName>
    </submittedName>
</protein>